<dbReference type="PANTHER" id="PTHR28081:SF1">
    <property type="entry name" value="DAMAGE-REGULATED IMPORT FACILITATOR 1"/>
    <property type="match status" value="1"/>
</dbReference>
<evidence type="ECO:0000256" key="2">
    <source>
        <dbReference type="ARBA" id="ARBA00004496"/>
    </source>
</evidence>
<dbReference type="EMBL" id="JAPZBS010000009">
    <property type="protein sequence ID" value="KAJ5359164.1"/>
    <property type="molecule type" value="Genomic_DNA"/>
</dbReference>
<dbReference type="GO" id="GO:1990846">
    <property type="term" value="F:ribonucleoside-diphosphate reductase inhibitor activity"/>
    <property type="evidence" value="ECO:0007669"/>
    <property type="project" value="TreeGrafter"/>
</dbReference>
<reference evidence="6" key="2">
    <citation type="journal article" date="2023" name="IMA Fungus">
        <title>Comparative genomic study of the Penicillium genus elucidates a diverse pangenome and 15 lateral gene transfer events.</title>
        <authorList>
            <person name="Petersen C."/>
            <person name="Sorensen T."/>
            <person name="Nielsen M.R."/>
            <person name="Sondergaard T.E."/>
            <person name="Sorensen J.L."/>
            <person name="Fitzpatrick D.A."/>
            <person name="Frisvad J.C."/>
            <person name="Nielsen K.L."/>
        </authorList>
    </citation>
    <scope>NUCLEOTIDE SEQUENCE</scope>
    <source>
        <strain evidence="6">IBT 29864</strain>
    </source>
</reference>
<reference evidence="6" key="1">
    <citation type="submission" date="2022-11" db="EMBL/GenBank/DDBJ databases">
        <authorList>
            <person name="Petersen C."/>
        </authorList>
    </citation>
    <scope>NUCLEOTIDE SEQUENCE</scope>
    <source>
        <strain evidence="6">IBT 29864</strain>
    </source>
</reference>
<organism evidence="6 7">
    <name type="scientific">Penicillium cataractarum</name>
    <dbReference type="NCBI Taxonomy" id="2100454"/>
    <lineage>
        <taxon>Eukaryota</taxon>
        <taxon>Fungi</taxon>
        <taxon>Dikarya</taxon>
        <taxon>Ascomycota</taxon>
        <taxon>Pezizomycotina</taxon>
        <taxon>Eurotiomycetes</taxon>
        <taxon>Eurotiomycetidae</taxon>
        <taxon>Eurotiales</taxon>
        <taxon>Aspergillaceae</taxon>
        <taxon>Penicillium</taxon>
    </lineage>
</organism>
<comment type="caution">
    <text evidence="6">The sequence shown here is derived from an EMBL/GenBank/DDBJ whole genome shotgun (WGS) entry which is preliminary data.</text>
</comment>
<dbReference type="RefSeq" id="XP_056550450.1">
    <property type="nucleotide sequence ID" value="XM_056704490.1"/>
</dbReference>
<keyword evidence="5" id="KW-0539">Nucleus</keyword>
<dbReference type="Pfam" id="PF08591">
    <property type="entry name" value="RNR_inhib"/>
    <property type="match status" value="1"/>
</dbReference>
<dbReference type="GeneID" id="81443669"/>
<comment type="subcellular location">
    <subcellularLocation>
        <location evidence="2">Cytoplasm</location>
    </subcellularLocation>
    <subcellularLocation>
        <location evidence="1">Nucleus</location>
    </subcellularLocation>
</comment>
<dbReference type="OrthoDB" id="4072855at2759"/>
<dbReference type="AlphaFoldDB" id="A0A9W9RHX8"/>
<accession>A0A9W9RHX8</accession>
<dbReference type="GO" id="GO:0005737">
    <property type="term" value="C:cytoplasm"/>
    <property type="evidence" value="ECO:0007669"/>
    <property type="project" value="UniProtKB-SubCell"/>
</dbReference>
<dbReference type="PANTHER" id="PTHR28081">
    <property type="entry name" value="DAMAGE-REGULATED IMPORT FACILITATOR 1-RELATED"/>
    <property type="match status" value="1"/>
</dbReference>
<keyword evidence="4" id="KW-0963">Cytoplasm</keyword>
<evidence type="ECO:0000256" key="5">
    <source>
        <dbReference type="ARBA" id="ARBA00023242"/>
    </source>
</evidence>
<evidence type="ECO:0000256" key="1">
    <source>
        <dbReference type="ARBA" id="ARBA00004123"/>
    </source>
</evidence>
<name>A0A9W9RHX8_9EURO</name>
<evidence type="ECO:0000256" key="3">
    <source>
        <dbReference type="ARBA" id="ARBA00005459"/>
    </source>
</evidence>
<keyword evidence="7" id="KW-1185">Reference proteome</keyword>
<dbReference type="InterPro" id="IPR013900">
    <property type="entry name" value="RNR_inhibitor"/>
</dbReference>
<protein>
    <submittedName>
        <fullName evidence="6">Uncharacterized protein</fullName>
    </submittedName>
</protein>
<proteinExistence type="inferred from homology"/>
<evidence type="ECO:0000256" key="4">
    <source>
        <dbReference type="ARBA" id="ARBA00022490"/>
    </source>
</evidence>
<dbReference type="Proteomes" id="UP001147782">
    <property type="component" value="Unassembled WGS sequence"/>
</dbReference>
<evidence type="ECO:0000313" key="6">
    <source>
        <dbReference type="EMBL" id="KAJ5359164.1"/>
    </source>
</evidence>
<comment type="similarity">
    <text evidence="3">Belongs to the DIF1/spd1 family.</text>
</comment>
<dbReference type="GO" id="GO:0005634">
    <property type="term" value="C:nucleus"/>
    <property type="evidence" value="ECO:0007669"/>
    <property type="project" value="UniProtKB-SubCell"/>
</dbReference>
<gene>
    <name evidence="6" type="ORF">N7496_011577</name>
</gene>
<dbReference type="GO" id="GO:0008104">
    <property type="term" value="P:intracellular protein localization"/>
    <property type="evidence" value="ECO:0007669"/>
    <property type="project" value="TreeGrafter"/>
</dbReference>
<sequence>MPSIVTNPTVSASNSILSKRRRFQTPITSFFPSVPSESQSVDGYAVSHNHYSASTSSATPVVPAKVQASLLSVGMRVRKSVADGYKTQLSLEAEKAKVAVVATQSRLAQPYYGNTRRAELTPFSGLSKSIDEPHSMVTDDGDAFSLPPSSQESITSTGSYTYGLNGQKRSFDFEDDVYADEDETGQDSPRGRIILSPRRRLFAQHTSNQPKMDLDDFEEASFLRQREEVDSDYMRMDCA</sequence>
<evidence type="ECO:0000313" key="7">
    <source>
        <dbReference type="Proteomes" id="UP001147782"/>
    </source>
</evidence>